<dbReference type="InterPro" id="IPR017896">
    <property type="entry name" value="4Fe4S_Fe-S-bd"/>
</dbReference>
<dbReference type="EMBL" id="LHXN01000013">
    <property type="protein sequence ID" value="KXA93178.1"/>
    <property type="molecule type" value="Genomic_DNA"/>
</dbReference>
<feature type="domain" description="4Fe-4S ferredoxin-type" evidence="5">
    <location>
        <begin position="218"/>
        <end position="247"/>
    </location>
</feature>
<dbReference type="InterPro" id="IPR050572">
    <property type="entry name" value="Fe-S_Ferredoxin"/>
</dbReference>
<dbReference type="Pfam" id="PF12838">
    <property type="entry name" value="Fer4_7"/>
    <property type="match status" value="1"/>
</dbReference>
<dbReference type="SUPFAM" id="SSF54862">
    <property type="entry name" value="4Fe-4S ferredoxins"/>
    <property type="match status" value="1"/>
</dbReference>
<gene>
    <name evidence="6" type="ORF">AKJ64_01265</name>
</gene>
<dbReference type="Gene3D" id="3.30.70.20">
    <property type="match status" value="1"/>
</dbReference>
<dbReference type="InterPro" id="IPR007160">
    <property type="entry name" value="DUF362"/>
</dbReference>
<evidence type="ECO:0000256" key="3">
    <source>
        <dbReference type="ARBA" id="ARBA00023004"/>
    </source>
</evidence>
<dbReference type="PANTHER" id="PTHR43687">
    <property type="entry name" value="ADENYLYLSULFATE REDUCTASE, BETA SUBUNIT"/>
    <property type="match status" value="1"/>
</dbReference>
<proteinExistence type="predicted"/>
<dbReference type="PROSITE" id="PS51379">
    <property type="entry name" value="4FE4S_FER_2"/>
    <property type="match status" value="2"/>
</dbReference>
<sequence>MLSKVYFTPASAEDGETAIADKVVKLFDSLVEEHNPISEEDLVGIKIHFGEKNNTGHIKPPYLRRFIDRIGELDGKPYLTDTNTLYEGQRMNSVDHLIQANEHGFNIEEIGAPVIIADGILSKNFTKVEISGEHFDNVSIANDVLHSDVLIGASHITGHPLACMGGTIKNLGMGSASRSGKQQQHADVKPEVDLEECRECGTCAMWCPVDAIEVVEGVGAKIDLETCYGCAECITTCPHNAISNEGEESSRALQEKMAEYTLGVLKGREEKSLFFNFLIHVTEGCDCYDEAQKRIIDDIGILTSFDPVAVDSAAIDLLNREAGRDLLKDVYEDEGLDYSIQIDHAESLGLGSKQYELMEL</sequence>
<protein>
    <recommendedName>
        <fullName evidence="5">4Fe-4S ferredoxin-type domain-containing protein</fullName>
    </recommendedName>
</protein>
<keyword evidence="1" id="KW-0004">4Fe-4S</keyword>
<reference evidence="6 7" key="1">
    <citation type="journal article" date="2016" name="Sci. Rep.">
        <title>Metabolic traits of an uncultured archaeal lineage -MSBL1- from brine pools of the Red Sea.</title>
        <authorList>
            <person name="Mwirichia R."/>
            <person name="Alam I."/>
            <person name="Rashid M."/>
            <person name="Vinu M."/>
            <person name="Ba-Alawi W."/>
            <person name="Anthony Kamau A."/>
            <person name="Kamanda Ngugi D."/>
            <person name="Goker M."/>
            <person name="Klenk H.P."/>
            <person name="Bajic V."/>
            <person name="Stingl U."/>
        </authorList>
    </citation>
    <scope>NUCLEOTIDE SEQUENCE [LARGE SCALE GENOMIC DNA]</scope>
    <source>
        <strain evidence="6">SCGC-AAA259E17</strain>
    </source>
</reference>
<dbReference type="GO" id="GO:0016491">
    <property type="term" value="F:oxidoreductase activity"/>
    <property type="evidence" value="ECO:0007669"/>
    <property type="project" value="UniProtKB-ARBA"/>
</dbReference>
<evidence type="ECO:0000259" key="5">
    <source>
        <dbReference type="PROSITE" id="PS51379"/>
    </source>
</evidence>
<dbReference type="GO" id="GO:0051539">
    <property type="term" value="F:4 iron, 4 sulfur cluster binding"/>
    <property type="evidence" value="ECO:0007669"/>
    <property type="project" value="UniProtKB-KW"/>
</dbReference>
<accession>A0A133UG24</accession>
<evidence type="ECO:0000256" key="1">
    <source>
        <dbReference type="ARBA" id="ARBA00022485"/>
    </source>
</evidence>
<dbReference type="Pfam" id="PF04015">
    <property type="entry name" value="DUF362"/>
    <property type="match status" value="1"/>
</dbReference>
<dbReference type="Proteomes" id="UP000070373">
    <property type="component" value="Unassembled WGS sequence"/>
</dbReference>
<organism evidence="6 7">
    <name type="scientific">candidate division MSBL1 archaeon SCGC-AAA259E17</name>
    <dbReference type="NCBI Taxonomy" id="1698263"/>
    <lineage>
        <taxon>Archaea</taxon>
        <taxon>Methanobacteriati</taxon>
        <taxon>Methanobacteriota</taxon>
        <taxon>candidate division MSBL1</taxon>
    </lineage>
</organism>
<evidence type="ECO:0000256" key="2">
    <source>
        <dbReference type="ARBA" id="ARBA00022723"/>
    </source>
</evidence>
<evidence type="ECO:0000256" key="4">
    <source>
        <dbReference type="ARBA" id="ARBA00023014"/>
    </source>
</evidence>
<dbReference type="AlphaFoldDB" id="A0A133UG24"/>
<keyword evidence="7" id="KW-1185">Reference proteome</keyword>
<dbReference type="PANTHER" id="PTHR43687:SF3">
    <property type="entry name" value="4FE-4S FERREDOXIN-TYPE DOMAIN-CONTAINING PROTEIN"/>
    <property type="match status" value="1"/>
</dbReference>
<feature type="domain" description="4Fe-4S ferredoxin-type" evidence="5">
    <location>
        <begin position="188"/>
        <end position="217"/>
    </location>
</feature>
<dbReference type="InterPro" id="IPR017900">
    <property type="entry name" value="4Fe4S_Fe_S_CS"/>
</dbReference>
<comment type="caution">
    <text evidence="6">The sequence shown here is derived from an EMBL/GenBank/DDBJ whole genome shotgun (WGS) entry which is preliminary data.</text>
</comment>
<dbReference type="GO" id="GO:0046872">
    <property type="term" value="F:metal ion binding"/>
    <property type="evidence" value="ECO:0007669"/>
    <property type="project" value="UniProtKB-KW"/>
</dbReference>
<keyword evidence="3" id="KW-0408">Iron</keyword>
<keyword evidence="2" id="KW-0479">Metal-binding</keyword>
<evidence type="ECO:0000313" key="7">
    <source>
        <dbReference type="Proteomes" id="UP000070373"/>
    </source>
</evidence>
<evidence type="ECO:0000313" key="6">
    <source>
        <dbReference type="EMBL" id="KXA93178.1"/>
    </source>
</evidence>
<name>A0A133UG24_9EURY</name>
<dbReference type="PROSITE" id="PS00198">
    <property type="entry name" value="4FE4S_FER_1"/>
    <property type="match status" value="2"/>
</dbReference>
<keyword evidence="4" id="KW-0411">Iron-sulfur</keyword>